<gene>
    <name evidence="3" type="ORF">CHILSU_LOCUS2922</name>
</gene>
<reference evidence="3" key="1">
    <citation type="submission" date="2021-12" db="EMBL/GenBank/DDBJ databases">
        <authorList>
            <person name="King R."/>
        </authorList>
    </citation>
    <scope>NUCLEOTIDE SEQUENCE</scope>
</reference>
<feature type="chain" id="PRO_5046569555" description="TIL domain-containing protein" evidence="1">
    <location>
        <begin position="23"/>
        <end position="372"/>
    </location>
</feature>
<organism evidence="3 4">
    <name type="scientific">Chilo suppressalis</name>
    <name type="common">Asiatic rice borer moth</name>
    <dbReference type="NCBI Taxonomy" id="168631"/>
    <lineage>
        <taxon>Eukaryota</taxon>
        <taxon>Metazoa</taxon>
        <taxon>Ecdysozoa</taxon>
        <taxon>Arthropoda</taxon>
        <taxon>Hexapoda</taxon>
        <taxon>Insecta</taxon>
        <taxon>Pterygota</taxon>
        <taxon>Neoptera</taxon>
        <taxon>Endopterygota</taxon>
        <taxon>Lepidoptera</taxon>
        <taxon>Glossata</taxon>
        <taxon>Ditrysia</taxon>
        <taxon>Pyraloidea</taxon>
        <taxon>Crambidae</taxon>
        <taxon>Crambinae</taxon>
        <taxon>Chilo</taxon>
    </lineage>
</organism>
<evidence type="ECO:0000313" key="4">
    <source>
        <dbReference type="Proteomes" id="UP001153292"/>
    </source>
</evidence>
<dbReference type="InterPro" id="IPR038606">
    <property type="entry name" value="To_sf"/>
</dbReference>
<name>A0ABN8B1E2_CHISP</name>
<accession>A0ABN8B1E2</accession>
<proteinExistence type="predicted"/>
<sequence length="372" mass="42586">MLLVYTWSVLCVLSLHFLDCDGQFVKLRGNPRSSPVPFPACRADNIDCLRRGIRTFFVLMDQGHVGMETVDPYIVNSVALSLPEDKMSILLRRANVTEHNLSWNNCIDICTDGAKAMTARRFLNPRKINLRLRGARVNMKMLYLLRVYRAVHFCQPSDQCIVWREGPSRFYALKPNVVLTKYFTNVPLNVNPIIALTPFPCNRPNEVYNECPPLCPTDKCTDATVTGECPYFWAFLTVIECSPKCRCKQNYWRNNDVCVPYDECYEVETNITYPWRGIKGIDNEDYILIGSERIAVRNTRTPSYFLQPNTEDTFTIDTILQQKQSVLDHLANEITTALMHTVVDNFRLFASKVPFLTSSHNKPEKTTSGGTP</sequence>
<feature type="signal peptide" evidence="1">
    <location>
        <begin position="1"/>
        <end position="22"/>
    </location>
</feature>
<feature type="domain" description="TIL" evidence="2">
    <location>
        <begin position="203"/>
        <end position="264"/>
    </location>
</feature>
<evidence type="ECO:0000259" key="2">
    <source>
        <dbReference type="Pfam" id="PF01826"/>
    </source>
</evidence>
<dbReference type="Proteomes" id="UP001153292">
    <property type="component" value="Chromosome 15"/>
</dbReference>
<keyword evidence="4" id="KW-1185">Reference proteome</keyword>
<dbReference type="Gene3D" id="2.10.25.10">
    <property type="entry name" value="Laminin"/>
    <property type="match status" value="1"/>
</dbReference>
<dbReference type="EMBL" id="OU963908">
    <property type="protein sequence ID" value="CAH0399759.1"/>
    <property type="molecule type" value="Genomic_DNA"/>
</dbReference>
<keyword evidence="1" id="KW-0732">Signal</keyword>
<evidence type="ECO:0000256" key="1">
    <source>
        <dbReference type="SAM" id="SignalP"/>
    </source>
</evidence>
<evidence type="ECO:0000313" key="3">
    <source>
        <dbReference type="EMBL" id="CAH0399759.1"/>
    </source>
</evidence>
<dbReference type="CDD" id="cd19941">
    <property type="entry name" value="TIL"/>
    <property type="match status" value="1"/>
</dbReference>
<dbReference type="Pfam" id="PF01826">
    <property type="entry name" value="TIL"/>
    <property type="match status" value="1"/>
</dbReference>
<protein>
    <recommendedName>
        <fullName evidence="2">TIL domain-containing protein</fullName>
    </recommendedName>
</protein>
<dbReference type="InterPro" id="IPR002919">
    <property type="entry name" value="TIL_dom"/>
</dbReference>
<dbReference type="Gene3D" id="3.15.10.30">
    <property type="entry name" value="Haemolymph juvenile hormone binding protein"/>
    <property type="match status" value="1"/>
</dbReference>